<protein>
    <recommendedName>
        <fullName evidence="4">WD40 repeat domain-containing protein</fullName>
    </recommendedName>
</protein>
<dbReference type="RefSeq" id="WP_322937003.1">
    <property type="nucleotide sequence ID" value="NZ_CP141059.1"/>
</dbReference>
<keyword evidence="1" id="KW-0812">Transmembrane</keyword>
<accession>A0ABZ0ZQJ8</accession>
<keyword evidence="1" id="KW-1133">Transmembrane helix</keyword>
<dbReference type="EMBL" id="CP141059">
    <property type="protein sequence ID" value="WQQ25748.1"/>
    <property type="molecule type" value="Genomic_DNA"/>
</dbReference>
<feature type="transmembrane region" description="Helical" evidence="1">
    <location>
        <begin position="55"/>
        <end position="75"/>
    </location>
</feature>
<proteinExistence type="predicted"/>
<keyword evidence="3" id="KW-1185">Reference proteome</keyword>
<dbReference type="SUPFAM" id="SSF82171">
    <property type="entry name" value="DPP6 N-terminal domain-like"/>
    <property type="match status" value="1"/>
</dbReference>
<keyword evidence="1" id="KW-0472">Membrane</keyword>
<reference evidence="3" key="1">
    <citation type="submission" date="2023-12" db="EMBL/GenBank/DDBJ databases">
        <title>Novel species in genus Nocardioides.</title>
        <authorList>
            <person name="Zhou H."/>
        </authorList>
    </citation>
    <scope>NUCLEOTIDE SEQUENCE [LARGE SCALE GENOMIC DNA]</scope>
    <source>
        <strain evidence="3">HM61</strain>
    </source>
</reference>
<sequence>MNHPTDPTNPAPDESAWEVAMSRDFDARVRDLHEAPLDITSVKGKAHKIKRNRRAAVAGGVLGVAAIVTPIAVLANSTDDAGGRSPEFVEQTTDTAAPPANPDYLQGTTWHQADGDTVELDHEYQQAVQWGDRLVGTRSGPEVYLVTEVLDEDGNVIESMNTTSPVAINDTGTTIAWVEDNGQVMTAWDGGETAIGSVELAAPGETIAWTAAAISGGPDCNEDADGCVVYLNSNLDEDARAVSSDGINDIAADGAKRVFDSTSDGAVSVVTEVDDFGDTCGGIYETQTSAFRFETCDYQVQQFSPNGDFFIGTQSQFDGAGPSRIALVDAADGQTEVNSFERDGWIVGDWTWSPDGAVIFTAYEGGRWHLMAMTVDGDTTELAEPVRGDDFATGFRPIRH</sequence>
<evidence type="ECO:0000313" key="3">
    <source>
        <dbReference type="Proteomes" id="UP001327225"/>
    </source>
</evidence>
<dbReference type="Gene3D" id="2.120.10.30">
    <property type="entry name" value="TolB, C-terminal domain"/>
    <property type="match status" value="1"/>
</dbReference>
<dbReference type="InterPro" id="IPR011042">
    <property type="entry name" value="6-blade_b-propeller_TolB-like"/>
</dbReference>
<gene>
    <name evidence="2" type="ORF">SHK19_17495</name>
</gene>
<organism evidence="2 3">
    <name type="scientific">Nocardioides bizhenqiangii</name>
    <dbReference type="NCBI Taxonomy" id="3095076"/>
    <lineage>
        <taxon>Bacteria</taxon>
        <taxon>Bacillati</taxon>
        <taxon>Actinomycetota</taxon>
        <taxon>Actinomycetes</taxon>
        <taxon>Propionibacteriales</taxon>
        <taxon>Nocardioidaceae</taxon>
        <taxon>Nocardioides</taxon>
    </lineage>
</organism>
<name>A0ABZ0ZQJ8_9ACTN</name>
<evidence type="ECO:0000313" key="2">
    <source>
        <dbReference type="EMBL" id="WQQ25748.1"/>
    </source>
</evidence>
<evidence type="ECO:0008006" key="4">
    <source>
        <dbReference type="Google" id="ProtNLM"/>
    </source>
</evidence>
<dbReference type="Proteomes" id="UP001327225">
    <property type="component" value="Chromosome"/>
</dbReference>
<evidence type="ECO:0000256" key="1">
    <source>
        <dbReference type="SAM" id="Phobius"/>
    </source>
</evidence>